<feature type="compositionally biased region" description="Polar residues" evidence="6">
    <location>
        <begin position="1522"/>
        <end position="1532"/>
    </location>
</feature>
<dbReference type="InterPro" id="IPR036322">
    <property type="entry name" value="WD40_repeat_dom_sf"/>
</dbReference>
<feature type="compositionally biased region" description="Low complexity" evidence="6">
    <location>
        <begin position="1885"/>
        <end position="1898"/>
    </location>
</feature>
<feature type="repeat" description="WD" evidence="5">
    <location>
        <begin position="182"/>
        <end position="223"/>
    </location>
</feature>
<dbReference type="SMART" id="SM00320">
    <property type="entry name" value="WD40"/>
    <property type="match status" value="8"/>
</dbReference>
<dbReference type="PROSITE" id="PS00633">
    <property type="entry name" value="BROMODOMAIN_1"/>
    <property type="match status" value="1"/>
</dbReference>
<feature type="region of interest" description="Disordered" evidence="6">
    <location>
        <begin position="2132"/>
        <end position="2191"/>
    </location>
</feature>
<feature type="compositionally biased region" description="Acidic residues" evidence="6">
    <location>
        <begin position="1827"/>
        <end position="1838"/>
    </location>
</feature>
<evidence type="ECO:0000256" key="3">
    <source>
        <dbReference type="ARBA" id="ARBA00023117"/>
    </source>
</evidence>
<feature type="compositionally biased region" description="Polar residues" evidence="6">
    <location>
        <begin position="2010"/>
        <end position="2023"/>
    </location>
</feature>
<dbReference type="CDD" id="cd00200">
    <property type="entry name" value="WD40"/>
    <property type="match status" value="1"/>
</dbReference>
<feature type="compositionally biased region" description="Basic residues" evidence="6">
    <location>
        <begin position="907"/>
        <end position="918"/>
    </location>
</feature>
<protein>
    <submittedName>
        <fullName evidence="9">Bromodomain and WD repeat-containing protein 1</fullName>
    </submittedName>
</protein>
<feature type="compositionally biased region" description="Polar residues" evidence="6">
    <location>
        <begin position="781"/>
        <end position="795"/>
    </location>
</feature>
<name>A0ABM4MLM0_EQUPR</name>
<feature type="compositionally biased region" description="Basic residues" evidence="6">
    <location>
        <begin position="1435"/>
        <end position="1446"/>
    </location>
</feature>
<feature type="repeat" description="WD" evidence="5">
    <location>
        <begin position="429"/>
        <end position="463"/>
    </location>
</feature>
<dbReference type="RefSeq" id="XP_070453589.1">
    <property type="nucleotide sequence ID" value="XM_070597488.1"/>
</dbReference>
<feature type="compositionally biased region" description="Basic and acidic residues" evidence="6">
    <location>
        <begin position="1754"/>
        <end position="1775"/>
    </location>
</feature>
<evidence type="ECO:0000256" key="2">
    <source>
        <dbReference type="ARBA" id="ARBA00022737"/>
    </source>
</evidence>
<keyword evidence="3 4" id="KW-0103">Bromodomain</keyword>
<dbReference type="PROSITE" id="PS00678">
    <property type="entry name" value="WD_REPEATS_1"/>
    <property type="match status" value="1"/>
</dbReference>
<dbReference type="PROSITE" id="PS50294">
    <property type="entry name" value="WD_REPEATS_REGION"/>
    <property type="match status" value="5"/>
</dbReference>
<dbReference type="GeneID" id="103564019"/>
<feature type="compositionally biased region" description="Basic and acidic residues" evidence="6">
    <location>
        <begin position="1550"/>
        <end position="1564"/>
    </location>
</feature>
<dbReference type="Gene3D" id="2.130.10.10">
    <property type="entry name" value="YVTN repeat-like/Quinoprotein amine dehydrogenase"/>
    <property type="match status" value="2"/>
</dbReference>
<feature type="region of interest" description="Disordered" evidence="6">
    <location>
        <begin position="1435"/>
        <end position="1597"/>
    </location>
</feature>
<dbReference type="Pfam" id="PF25437">
    <property type="entry name" value="BRWD1_N"/>
    <property type="match status" value="1"/>
</dbReference>
<feature type="compositionally biased region" description="Basic residues" evidence="6">
    <location>
        <begin position="1456"/>
        <end position="1465"/>
    </location>
</feature>
<sequence length="2328" mass="264066">MAEPSPARRPVPLIESELYFLIARYLSAGPCRRAAQVLVQELEQYQLLPKRLDWEGNEHSRSYEELVLSNKHVAPDHLLQICQRIGPMLDKEIPPSISRVTSLLGAGRQSLLRTAKDCRHTVWKGSAFAALHRGRPPEMPVNYGSPPNLVEIHRGKQLTGCSTFSTAFPGTMYQHIKMHRRILGHLSAVYCVAFDRTGHRIFTGSDDCLVKIWSTHNGRLLSTLRGHSAEISDMAVNYENTMIAAGSCDKIIRVWCLRTCAPVAVLQGHTGSITSLQFSPMAKGSQRYMVSTGADGTVCFWQWDLESLKFSPRPLKFTEKPRPGVQMLCSSFSVGGMFLATGSTDHVIRMYFLGFEAPEKIAELESHTDKVDSIQFCNNGDRFLSGSRDGTARIWRFEQLEWRSILLDMATRISGDLSSEEERFMKPKVTMIAWNQNDSIVVTAVNDHVLKVWNSYTGQLLHNLLGHADEVFVLETHPFDSRIMLSAGHDGSIFIWDITKGTKMKHYFNMIEGQGHGAVFDCKFSQDGQHFACTDSHGHLLIFGFGCSKPYEKIPDQMFFHTDYRPLIRDSNNYVLDEQTQQAPHLMPPPFLVDVDGNPHPTKYQRLVPGRENSADEHLVPQLGYVATSDGEVIEQIISLQTNDNGERSPESSVLDGMIRELQQQQDQRMGAGQDTIPSGLPNGEETPRRGFRRLSLDIHSPPNIGLRRSGQVEGVRQMHQNAPRSQIATERDLQAWKRRVVVPEVPLGIFRKLEDFRIEKGEEERNLYVIGRKRKTLQLSQKSDSVVMMSQSRQRTCRRKYPNYGRRNLGRLELSSENESSSSVRHETSCDQSEGSCSSEEEEWKSDRRSESDSESSSDSSSRYSDWTADAGINLQPPLRTSSRRRITRFCSSSEDEMSTENLSPPKRRRKRKKENKPKKENLRRVTPGELANMEHLYEFHPPVWITDTTLRRSPFVPQMGDEVIYFRQGHEAYIEAVRRNNIYELNPNKEPWRKMDLRDQELVKIVGIRYEVGPPTLCCLKLAFIDPATGKLTDKSFSIRYHDMPDVIDFLVLRQFYDEARQRNWQSCDRFRSIIDDAWWFGTVLSQEPYQRQYPDSHFQCYIVRWDNTEIEKLSPWDMEPIPDNVDPPEELGASISVTSDELEKLLYKPEDGEWGQKSRDEECERIISGIDQLLNLDIAAAFAGPVDLCTYPKYCTVVAYPTDLYTIRMRLVNRFYRRLSALIWEVRYIEHNARTFNEPESVIARSAKKITDQLLKFIKNQDCTNISELSNTSENDEQNAEDLDDSDLPKTSSGRRRVHDWKKRSIKAVNYVESNWKKQCKELVNLIFQCEDSEPFRQPVDLVEYPDYRDIIDTPMDFGTVRETLEAGNYDSPLEFCKDIRLIFSNAKAYTPNKRSKIYSMTLRLSALFEEKMKKISSDFKLGQKFNEKLRRSQRFKRRRKCNRVSQANRSIRNIKQKRSKSQTKVIPELIGSPTQSTSSRAAYSASHKMSASLSSGVTSGNSSDSAGSSERMRRNRPVTLTNGSTLSESEMEDSLGTSSSSSASHSSEESKESLRAREPSLRSGLARNSNLRVTRTRAAQRKTGPVSLENGCGRKATRKRVYLSDSDNNSVETAESLKARARNNRKVLRKCAAVAANKIKLMSDVEENSSSESVCSGRKLPHRNASAVARKKLLHNSEDDQSLKSEIEEEELKNQNHASPLSTSHAAQSTGNESEDGDSESESDLRVARKNWHANGYKSYTPATSKTKFLKIESSEEDSKSHDSDNGHDRTAGPSTSGQKLKAERISEEEEEADSEPRKYIGRKYNASHKNATFLKKAKIFSDSEDSESEEQDREDGTCHKMETNQISGNLKCEPIAGSQCFSDHVSETDVDSDDDKTKQKSSSSTKDSTSQDHGQSRKVSRKRVCSSDSDSNSKVVKKSPKAKTGLQRIPRRCATTAASKIKLMSDVEDVSLENVCTRSRNGRKRLHFASMTAKKIVSDSEGDGNCEVPNEQYACERKPPEADSEGSTKSIHQSLNGDSDSEGILNSEHKNRHTTRHKTNVAPSKTKNSMIGSSEEDSKSHIPGGEIGRKFSSESTLVQKTTAENNFEEELNYGLRRWNGRRLRTYGKAPFSKTEVIRDSQEAAETEIKRKRLHPELENVKISETTGSSKCGPDTSPKSDSDLGSVTESDVDCTDDTKTKKRKMRGKAKVVRKESVPRDREPNTNMRTCMHNQKDAVQMPSDTLKAKMVPEKVPRRCATVAANKIKIMSNLKETISGPENVWIRKSSRKLPHRNASAAAKKKLLNVYKEDDTTINSESEKELEDIHSKMFFFRRFRSWKEKAQ</sequence>
<proteinExistence type="predicted"/>
<feature type="compositionally biased region" description="Low complexity" evidence="6">
    <location>
        <begin position="856"/>
        <end position="867"/>
    </location>
</feature>
<evidence type="ECO:0000256" key="6">
    <source>
        <dbReference type="SAM" id="MobiDB-lite"/>
    </source>
</evidence>
<feature type="repeat" description="WD" evidence="5">
    <location>
        <begin position="464"/>
        <end position="506"/>
    </location>
</feature>
<evidence type="ECO:0000256" key="4">
    <source>
        <dbReference type="PROSITE-ProRule" id="PRU00035"/>
    </source>
</evidence>
<dbReference type="InterPro" id="IPR018359">
    <property type="entry name" value="Bromodomain_CS"/>
</dbReference>
<evidence type="ECO:0000256" key="1">
    <source>
        <dbReference type="ARBA" id="ARBA00022574"/>
    </source>
</evidence>
<dbReference type="InterPro" id="IPR015943">
    <property type="entry name" value="WD40/YVTN_repeat-like_dom_sf"/>
</dbReference>
<feature type="region of interest" description="Disordered" evidence="6">
    <location>
        <begin position="1868"/>
        <end position="1935"/>
    </location>
</feature>
<gene>
    <name evidence="9" type="primary">BRWD1</name>
</gene>
<dbReference type="Pfam" id="PF00400">
    <property type="entry name" value="WD40"/>
    <property type="match status" value="5"/>
</dbReference>
<dbReference type="Pfam" id="PF00439">
    <property type="entry name" value="Bromodomain"/>
    <property type="match status" value="2"/>
</dbReference>
<feature type="repeat" description="WD" evidence="5">
    <location>
        <begin position="364"/>
        <end position="398"/>
    </location>
</feature>
<feature type="compositionally biased region" description="Polar residues" evidence="6">
    <location>
        <begin position="1476"/>
        <end position="1485"/>
    </location>
</feature>
<dbReference type="PANTHER" id="PTHR16266:SF26">
    <property type="entry name" value="BROMODOMAIN AND WD REPEAT-CONTAINING PROTEIN 1"/>
    <property type="match status" value="1"/>
</dbReference>
<evidence type="ECO:0000313" key="8">
    <source>
        <dbReference type="Proteomes" id="UP001652662"/>
    </source>
</evidence>
<evidence type="ECO:0000256" key="5">
    <source>
        <dbReference type="PROSITE-ProRule" id="PRU00221"/>
    </source>
</evidence>
<feature type="compositionally biased region" description="Polar residues" evidence="6">
    <location>
        <begin position="2161"/>
        <end position="2173"/>
    </location>
</feature>
<feature type="region of interest" description="Disordered" evidence="6">
    <location>
        <begin position="1694"/>
        <end position="1847"/>
    </location>
</feature>
<dbReference type="PANTHER" id="PTHR16266">
    <property type="entry name" value="WD REPEAT DOMAIN 9"/>
    <property type="match status" value="1"/>
</dbReference>
<feature type="compositionally biased region" description="Low complexity" evidence="6">
    <location>
        <begin position="813"/>
        <end position="824"/>
    </location>
</feature>
<feature type="region of interest" description="Disordered" evidence="6">
    <location>
        <begin position="666"/>
        <end position="689"/>
    </location>
</feature>
<keyword evidence="1 5" id="KW-0853">WD repeat</keyword>
<feature type="region of interest" description="Disordered" evidence="6">
    <location>
        <begin position="1271"/>
        <end position="1299"/>
    </location>
</feature>
<dbReference type="InterPro" id="IPR036427">
    <property type="entry name" value="Bromodomain-like_sf"/>
</dbReference>
<dbReference type="Gene3D" id="1.20.920.10">
    <property type="entry name" value="Bromodomain-like"/>
    <property type="match status" value="2"/>
</dbReference>
<feature type="region of interest" description="Disordered" evidence="6">
    <location>
        <begin position="781"/>
        <end position="926"/>
    </location>
</feature>
<dbReference type="InterPro" id="IPR057451">
    <property type="entry name" value="BRWD/PHIP_AD"/>
</dbReference>
<feature type="repeat" description="WD" evidence="5">
    <location>
        <begin position="266"/>
        <end position="302"/>
    </location>
</feature>
<organism evidence="8 9">
    <name type="scientific">Equus przewalskii</name>
    <name type="common">Przewalski's horse</name>
    <name type="synonym">Equus caballus przewalskii</name>
    <dbReference type="NCBI Taxonomy" id="9798"/>
    <lineage>
        <taxon>Eukaryota</taxon>
        <taxon>Metazoa</taxon>
        <taxon>Chordata</taxon>
        <taxon>Craniata</taxon>
        <taxon>Vertebrata</taxon>
        <taxon>Euteleostomi</taxon>
        <taxon>Mammalia</taxon>
        <taxon>Eutheria</taxon>
        <taxon>Laurasiatheria</taxon>
        <taxon>Perissodactyla</taxon>
        <taxon>Equidae</taxon>
        <taxon>Equus</taxon>
    </lineage>
</organism>
<feature type="compositionally biased region" description="Acidic residues" evidence="6">
    <location>
        <begin position="1277"/>
        <end position="1289"/>
    </location>
</feature>
<reference evidence="9" key="1">
    <citation type="submission" date="2025-08" db="UniProtKB">
        <authorList>
            <consortium name="RefSeq"/>
        </authorList>
    </citation>
    <scope>IDENTIFICATION</scope>
    <source>
        <tissue evidence="9">Blood</tissue>
    </source>
</reference>
<dbReference type="Proteomes" id="UP001652662">
    <property type="component" value="Chromosome 27"/>
</dbReference>
<evidence type="ECO:0000259" key="7">
    <source>
        <dbReference type="PROSITE" id="PS50014"/>
    </source>
</evidence>
<feature type="compositionally biased region" description="Polar residues" evidence="6">
    <location>
        <begin position="1701"/>
        <end position="1716"/>
    </location>
</feature>
<dbReference type="PROSITE" id="PS50014">
    <property type="entry name" value="BROMODOMAIN_2"/>
    <property type="match status" value="2"/>
</dbReference>
<feature type="compositionally biased region" description="Acidic residues" evidence="6">
    <location>
        <begin position="1717"/>
        <end position="1726"/>
    </location>
</feature>
<accession>A0ABM4MLM0</accession>
<dbReference type="PROSITE" id="PS50082">
    <property type="entry name" value="WD_REPEATS_2"/>
    <property type="match status" value="6"/>
</dbReference>
<feature type="compositionally biased region" description="Low complexity" evidence="6">
    <location>
        <begin position="1538"/>
        <end position="1549"/>
    </location>
</feature>
<dbReference type="PRINTS" id="PR00503">
    <property type="entry name" value="BROMODOMAIN"/>
</dbReference>
<dbReference type="InterPro" id="IPR001487">
    <property type="entry name" value="Bromodomain"/>
</dbReference>
<dbReference type="CDD" id="cd05529">
    <property type="entry name" value="Bromo_WDR9_I_like"/>
    <property type="match status" value="1"/>
</dbReference>
<keyword evidence="8" id="KW-1185">Reference proteome</keyword>
<feature type="compositionally biased region" description="Polar residues" evidence="6">
    <location>
        <begin position="2046"/>
        <end position="2057"/>
    </location>
</feature>
<dbReference type="InterPro" id="IPR019775">
    <property type="entry name" value="WD40_repeat_CS"/>
</dbReference>
<dbReference type="InterPro" id="IPR052060">
    <property type="entry name" value="Bromo_WD_repeat"/>
</dbReference>
<dbReference type="SMART" id="SM00297">
    <property type="entry name" value="BROMO"/>
    <property type="match status" value="2"/>
</dbReference>
<feature type="region of interest" description="Disordered" evidence="6">
    <location>
        <begin position="2000"/>
        <end position="2083"/>
    </location>
</feature>
<dbReference type="CDD" id="cd05496">
    <property type="entry name" value="Bromo_WDR9_II"/>
    <property type="match status" value="1"/>
</dbReference>
<dbReference type="Pfam" id="PF25313">
    <property type="entry name" value="BRWD_AD"/>
    <property type="match status" value="1"/>
</dbReference>
<feature type="compositionally biased region" description="Low complexity" evidence="6">
    <location>
        <begin position="1488"/>
        <end position="1513"/>
    </location>
</feature>
<feature type="repeat" description="WD" evidence="5">
    <location>
        <begin position="224"/>
        <end position="265"/>
    </location>
</feature>
<feature type="domain" description="Bromo" evidence="7">
    <location>
        <begin position="1331"/>
        <end position="1401"/>
    </location>
</feature>
<keyword evidence="2" id="KW-0677">Repeat</keyword>
<evidence type="ECO:0000313" key="9">
    <source>
        <dbReference type="RefSeq" id="XP_070453589.1"/>
    </source>
</evidence>
<dbReference type="InterPro" id="IPR001680">
    <property type="entry name" value="WD40_rpt"/>
</dbReference>
<feature type="domain" description="Bromo" evidence="7">
    <location>
        <begin position="1177"/>
        <end position="1247"/>
    </location>
</feature>
<dbReference type="InterPro" id="IPR057452">
    <property type="entry name" value="BRWD/PHIP_N"/>
</dbReference>
<dbReference type="SUPFAM" id="SSF47370">
    <property type="entry name" value="Bromodomain"/>
    <property type="match status" value="2"/>
</dbReference>
<dbReference type="SUPFAM" id="SSF50978">
    <property type="entry name" value="WD40 repeat-like"/>
    <property type="match status" value="1"/>
</dbReference>
<feature type="compositionally biased region" description="Basic residues" evidence="6">
    <location>
        <begin position="2035"/>
        <end position="2044"/>
    </location>
</feature>